<evidence type="ECO:0000256" key="1">
    <source>
        <dbReference type="ARBA" id="ARBA00004572"/>
    </source>
</evidence>
<dbReference type="Pfam" id="PF04281">
    <property type="entry name" value="Tom22"/>
    <property type="match status" value="1"/>
</dbReference>
<proteinExistence type="inferred from homology"/>
<organism evidence="13 14">
    <name type="scientific">Brettanomyces naardenensis</name>
    <name type="common">Yeast</name>
    <dbReference type="NCBI Taxonomy" id="13370"/>
    <lineage>
        <taxon>Eukaryota</taxon>
        <taxon>Fungi</taxon>
        <taxon>Dikarya</taxon>
        <taxon>Ascomycota</taxon>
        <taxon>Saccharomycotina</taxon>
        <taxon>Pichiomycetes</taxon>
        <taxon>Pichiales</taxon>
        <taxon>Pichiaceae</taxon>
        <taxon>Brettanomyces</taxon>
    </lineage>
</organism>
<dbReference type="CDD" id="cd22884">
    <property type="entry name" value="TOM22"/>
    <property type="match status" value="1"/>
</dbReference>
<evidence type="ECO:0000256" key="10">
    <source>
        <dbReference type="ARBA" id="ARBA00023136"/>
    </source>
</evidence>
<evidence type="ECO:0000256" key="6">
    <source>
        <dbReference type="ARBA" id="ARBA00022927"/>
    </source>
</evidence>
<protein>
    <submittedName>
        <fullName evidence="13">DEKNAAC101329</fullName>
    </submittedName>
</protein>
<keyword evidence="5" id="KW-1000">Mitochondrion outer membrane</keyword>
<evidence type="ECO:0000256" key="12">
    <source>
        <dbReference type="SAM" id="MobiDB-lite"/>
    </source>
</evidence>
<dbReference type="OrthoDB" id="10016939at2759"/>
<evidence type="ECO:0000256" key="3">
    <source>
        <dbReference type="ARBA" id="ARBA00022448"/>
    </source>
</evidence>
<dbReference type="PANTHER" id="PTHR12504">
    <property type="entry name" value="MITOCHONDRIAL IMPORT RECEPTOR SUBUNIT TOM22"/>
    <property type="match status" value="1"/>
</dbReference>
<feature type="compositionally biased region" description="Acidic residues" evidence="12">
    <location>
        <begin position="91"/>
        <end position="117"/>
    </location>
</feature>
<evidence type="ECO:0000256" key="11">
    <source>
        <dbReference type="ARBA" id="ARBA00023170"/>
    </source>
</evidence>
<dbReference type="GO" id="GO:0006886">
    <property type="term" value="P:intracellular protein transport"/>
    <property type="evidence" value="ECO:0007669"/>
    <property type="project" value="InterPro"/>
</dbReference>
<dbReference type="InParanoid" id="A0A448YHP7"/>
<keyword evidence="9" id="KW-0496">Mitochondrion</keyword>
<dbReference type="AlphaFoldDB" id="A0A448YHP7"/>
<sequence>MVSLTEVKETKPSPTEVDKVISDAINGAEDFVKKAEAKDEGSAVNGDAEVTDAAAEGASPVAGQSEGSEGQEKEINGQHLKAAEAAVAKDESEDDDDSEEDESDSDSDSEYEDDFDPNETLTERVEALKDILSPEQRAAVVNAVSTTKYSISTFSHKAGTALWYLTTTGLLLGVPLALSILHETQLTELEKEMNLQQTSTDILTPGATDEKK</sequence>
<keyword evidence="11" id="KW-0675">Receptor</keyword>
<evidence type="ECO:0000256" key="7">
    <source>
        <dbReference type="ARBA" id="ARBA00022989"/>
    </source>
</evidence>
<evidence type="ECO:0000256" key="4">
    <source>
        <dbReference type="ARBA" id="ARBA00022692"/>
    </source>
</evidence>
<evidence type="ECO:0000313" key="14">
    <source>
        <dbReference type="Proteomes" id="UP000290900"/>
    </source>
</evidence>
<evidence type="ECO:0000256" key="2">
    <source>
        <dbReference type="ARBA" id="ARBA00009874"/>
    </source>
</evidence>
<evidence type="ECO:0000256" key="5">
    <source>
        <dbReference type="ARBA" id="ARBA00022787"/>
    </source>
</evidence>
<gene>
    <name evidence="13" type="ORF">BRENAR_LOCUS1175</name>
</gene>
<reference evidence="13 14" key="1">
    <citation type="submission" date="2018-12" db="EMBL/GenBank/DDBJ databases">
        <authorList>
            <person name="Tiukova I."/>
            <person name="Dainat J."/>
        </authorList>
    </citation>
    <scope>NUCLEOTIDE SEQUENCE [LARGE SCALE GENOMIC DNA]</scope>
</reference>
<keyword evidence="3" id="KW-0813">Transport</keyword>
<dbReference type="InterPro" id="IPR005683">
    <property type="entry name" value="Tom22"/>
</dbReference>
<keyword evidence="8" id="KW-0811">Translocation</keyword>
<name>A0A448YHP7_BRENA</name>
<keyword evidence="4" id="KW-0812">Transmembrane</keyword>
<dbReference type="GO" id="GO:0005741">
    <property type="term" value="C:mitochondrial outer membrane"/>
    <property type="evidence" value="ECO:0007669"/>
    <property type="project" value="UniProtKB-SubCell"/>
</dbReference>
<evidence type="ECO:0000256" key="8">
    <source>
        <dbReference type="ARBA" id="ARBA00023010"/>
    </source>
</evidence>
<dbReference type="STRING" id="13370.A0A448YHP7"/>
<comment type="subcellular location">
    <subcellularLocation>
        <location evidence="1">Mitochondrion outer membrane</location>
        <topology evidence="1">Single-pass membrane protein</topology>
    </subcellularLocation>
</comment>
<dbReference type="Proteomes" id="UP000290900">
    <property type="component" value="Unassembled WGS sequence"/>
</dbReference>
<keyword evidence="10" id="KW-0472">Membrane</keyword>
<evidence type="ECO:0000313" key="13">
    <source>
        <dbReference type="EMBL" id="VEU20440.1"/>
    </source>
</evidence>
<keyword evidence="6" id="KW-0653">Protein transport</keyword>
<accession>A0A448YHP7</accession>
<keyword evidence="7" id="KW-1133">Transmembrane helix</keyword>
<dbReference type="PANTHER" id="PTHR12504:SF0">
    <property type="entry name" value="MITOCHONDRIAL IMPORT RECEPTOR SUBUNIT TOM22 HOMOLOG"/>
    <property type="match status" value="1"/>
</dbReference>
<dbReference type="EMBL" id="CAACVR010000004">
    <property type="protein sequence ID" value="VEU20440.1"/>
    <property type="molecule type" value="Genomic_DNA"/>
</dbReference>
<keyword evidence="14" id="KW-1185">Reference proteome</keyword>
<feature type="region of interest" description="Disordered" evidence="12">
    <location>
        <begin position="35"/>
        <end position="118"/>
    </location>
</feature>
<evidence type="ECO:0000256" key="9">
    <source>
        <dbReference type="ARBA" id="ARBA00023128"/>
    </source>
</evidence>
<comment type="similarity">
    <text evidence="2">Belongs to the Tom22 family.</text>
</comment>